<dbReference type="EC" id="3.4.19.12" evidence="11"/>
<gene>
    <name evidence="14" type="ORF">WJX81_007978</name>
</gene>
<feature type="compositionally biased region" description="Low complexity" evidence="12">
    <location>
        <begin position="398"/>
        <end position="407"/>
    </location>
</feature>
<evidence type="ECO:0000256" key="8">
    <source>
        <dbReference type="ARBA" id="ARBA00023242"/>
    </source>
</evidence>
<dbReference type="InterPro" id="IPR050164">
    <property type="entry name" value="Peptidase_C19"/>
</dbReference>
<feature type="domain" description="USP" evidence="13">
    <location>
        <begin position="22"/>
        <end position="387"/>
    </location>
</feature>
<dbReference type="GO" id="GO:0004843">
    <property type="term" value="F:cysteine-type deubiquitinase activity"/>
    <property type="evidence" value="ECO:0007669"/>
    <property type="project" value="UniProtKB-UniRule"/>
</dbReference>
<dbReference type="GO" id="GO:0005634">
    <property type="term" value="C:nucleus"/>
    <property type="evidence" value="ECO:0007669"/>
    <property type="project" value="UniProtKB-SubCell"/>
</dbReference>
<comment type="caution">
    <text evidence="14">The sequence shown here is derived from an EMBL/GenBank/DDBJ whole genome shotgun (WGS) entry which is preliminary data.</text>
</comment>
<dbReference type="GO" id="GO:0005829">
    <property type="term" value="C:cytosol"/>
    <property type="evidence" value="ECO:0007669"/>
    <property type="project" value="TreeGrafter"/>
</dbReference>
<dbReference type="Gene3D" id="3.90.70.10">
    <property type="entry name" value="Cysteine proteinases"/>
    <property type="match status" value="1"/>
</dbReference>
<reference evidence="14 15" key="1">
    <citation type="journal article" date="2024" name="Nat. Commun.">
        <title>Phylogenomics reveals the evolutionary origins of lichenization in chlorophyte algae.</title>
        <authorList>
            <person name="Puginier C."/>
            <person name="Libourel C."/>
            <person name="Otte J."/>
            <person name="Skaloud P."/>
            <person name="Haon M."/>
            <person name="Grisel S."/>
            <person name="Petersen M."/>
            <person name="Berrin J.G."/>
            <person name="Delaux P.M."/>
            <person name="Dal Grande F."/>
            <person name="Keller J."/>
        </authorList>
    </citation>
    <scope>NUCLEOTIDE SEQUENCE [LARGE SCALE GENOMIC DNA]</scope>
    <source>
        <strain evidence="14 15">SAG 245.80</strain>
    </source>
</reference>
<accession>A0AAW1RRE3</accession>
<evidence type="ECO:0000256" key="12">
    <source>
        <dbReference type="SAM" id="MobiDB-lite"/>
    </source>
</evidence>
<evidence type="ECO:0000256" key="4">
    <source>
        <dbReference type="ARBA" id="ARBA00022670"/>
    </source>
</evidence>
<dbReference type="InterPro" id="IPR038765">
    <property type="entry name" value="Papain-like_cys_pep_sf"/>
</dbReference>
<comment type="catalytic activity">
    <reaction evidence="1 11">
        <text>Thiol-dependent hydrolysis of ester, thioester, amide, peptide and isopeptide bonds formed by the C-terminal Gly of ubiquitin (a 76-residue protein attached to proteins as an intracellular targeting signal).</text>
        <dbReference type="EC" id="3.4.19.12"/>
    </reaction>
</comment>
<dbReference type="PROSITE" id="PS00973">
    <property type="entry name" value="USP_2"/>
    <property type="match status" value="1"/>
</dbReference>
<evidence type="ECO:0000256" key="3">
    <source>
        <dbReference type="ARBA" id="ARBA00009085"/>
    </source>
</evidence>
<dbReference type="PANTHER" id="PTHR24006">
    <property type="entry name" value="UBIQUITIN CARBOXYL-TERMINAL HYDROLASE"/>
    <property type="match status" value="1"/>
</dbReference>
<dbReference type="AlphaFoldDB" id="A0AAW1RRE3"/>
<dbReference type="InterPro" id="IPR028889">
    <property type="entry name" value="USP"/>
</dbReference>
<evidence type="ECO:0000313" key="15">
    <source>
        <dbReference type="Proteomes" id="UP001445335"/>
    </source>
</evidence>
<dbReference type="FunFam" id="3.90.70.10:FF:000035">
    <property type="entry name" value="Ubiquitin carboxyl-terminal hydrolase 3"/>
    <property type="match status" value="1"/>
</dbReference>
<evidence type="ECO:0000256" key="5">
    <source>
        <dbReference type="ARBA" id="ARBA00022707"/>
    </source>
</evidence>
<dbReference type="SUPFAM" id="SSF54001">
    <property type="entry name" value="Cysteine proteinases"/>
    <property type="match status" value="1"/>
</dbReference>
<dbReference type="GO" id="GO:0016579">
    <property type="term" value="P:protein deubiquitination"/>
    <property type="evidence" value="ECO:0007669"/>
    <property type="project" value="InterPro"/>
</dbReference>
<comment type="similarity">
    <text evidence="3 11">Belongs to the peptidase C19 family.</text>
</comment>
<evidence type="ECO:0000256" key="9">
    <source>
        <dbReference type="ARBA" id="ARBA00023288"/>
    </source>
</evidence>
<proteinExistence type="inferred from homology"/>
<keyword evidence="8" id="KW-0539">Nucleus</keyword>
<dbReference type="PROSITE" id="PS00972">
    <property type="entry name" value="USP_1"/>
    <property type="match status" value="1"/>
</dbReference>
<dbReference type="Pfam" id="PF00443">
    <property type="entry name" value="UCH"/>
    <property type="match status" value="1"/>
</dbReference>
<evidence type="ECO:0000256" key="7">
    <source>
        <dbReference type="ARBA" id="ARBA00022801"/>
    </source>
</evidence>
<evidence type="ECO:0000313" key="14">
    <source>
        <dbReference type="EMBL" id="KAK9836352.1"/>
    </source>
</evidence>
<keyword evidence="15" id="KW-1185">Reference proteome</keyword>
<dbReference type="PROSITE" id="PS50235">
    <property type="entry name" value="USP_3"/>
    <property type="match status" value="1"/>
</dbReference>
<keyword evidence="7 11" id="KW-0378">Hydrolase</keyword>
<keyword evidence="9" id="KW-0449">Lipoprotein</keyword>
<keyword evidence="5" id="KW-0519">Myristate</keyword>
<sequence length="419" mass="46413">MGGTGSKMEKALVDFPDGERYFGLENFGNTCYANSVLQALYFCRPFRERLLEYAGQRLPVRNADENLLTCLAELFVQINTQKKKTGIIAPRRFVQRLKRDNELFRSYMHQDAQEFLNYLLNECSELLEKEAKAAGVPQPGRPASAHANGATAALNGYAAPAGAAAAVARGAAEVGAHAAEPAAPAPGTFVHELFQGKLVSETRCLQCETMTNREEAIMDLSLEIEQNSSITACLRNFSSTEMLEADEKFFCNSCRCLQEAQKRMKIATLPRVLCLHLKRFKYIEQLDRLKKLMYRVVFPFELKLRNVADECADADDVFHLFAVVVHVGSGLNHGHYVAFVKSASHWLFFDDETVEPISEAMVQTAFGSPQEFSSSMDHGYILMYERQRPGERADADADAFGSGSGDDMFAGPSPPGSLA</sequence>
<keyword evidence="6 11" id="KW-0833">Ubl conjugation pathway</keyword>
<evidence type="ECO:0000256" key="6">
    <source>
        <dbReference type="ARBA" id="ARBA00022786"/>
    </source>
</evidence>
<evidence type="ECO:0000256" key="10">
    <source>
        <dbReference type="ARBA" id="ARBA00053800"/>
    </source>
</evidence>
<dbReference type="Proteomes" id="UP001445335">
    <property type="component" value="Unassembled WGS sequence"/>
</dbReference>
<dbReference type="PANTHER" id="PTHR24006:SF733">
    <property type="entry name" value="RE52890P"/>
    <property type="match status" value="1"/>
</dbReference>
<evidence type="ECO:0000256" key="2">
    <source>
        <dbReference type="ARBA" id="ARBA00004123"/>
    </source>
</evidence>
<evidence type="ECO:0000256" key="11">
    <source>
        <dbReference type="RuleBase" id="RU366025"/>
    </source>
</evidence>
<protein>
    <recommendedName>
        <fullName evidence="11">Ubiquitin carboxyl-terminal hydrolase</fullName>
        <ecNumber evidence="11">3.4.19.12</ecNumber>
    </recommendedName>
</protein>
<dbReference type="InterPro" id="IPR018200">
    <property type="entry name" value="USP_CS"/>
</dbReference>
<comment type="function">
    <text evidence="10">Recognizes and hydrolyzes the peptide bond at the C-terminal Gly of ubiquitin. Involved in the processing of poly-ubiquitin precursors as well as that of ubiquitinated proteins. Required for the correct development of pollen.</text>
</comment>
<feature type="region of interest" description="Disordered" evidence="12">
    <location>
        <begin position="390"/>
        <end position="419"/>
    </location>
</feature>
<dbReference type="EMBL" id="JALJOU010000025">
    <property type="protein sequence ID" value="KAK9836352.1"/>
    <property type="molecule type" value="Genomic_DNA"/>
</dbReference>
<keyword evidence="4 11" id="KW-0645">Protease</keyword>
<evidence type="ECO:0000256" key="1">
    <source>
        <dbReference type="ARBA" id="ARBA00000707"/>
    </source>
</evidence>
<name>A0AAW1RRE3_9CHLO</name>
<keyword evidence="11" id="KW-0788">Thiol protease</keyword>
<dbReference type="GO" id="GO:0006508">
    <property type="term" value="P:proteolysis"/>
    <property type="evidence" value="ECO:0007669"/>
    <property type="project" value="UniProtKB-KW"/>
</dbReference>
<comment type="subcellular location">
    <subcellularLocation>
        <location evidence="2">Nucleus</location>
    </subcellularLocation>
</comment>
<dbReference type="CDD" id="cd02663">
    <property type="entry name" value="Peptidase_C19G"/>
    <property type="match status" value="1"/>
</dbReference>
<organism evidence="14 15">
    <name type="scientific">Elliptochloris bilobata</name>
    <dbReference type="NCBI Taxonomy" id="381761"/>
    <lineage>
        <taxon>Eukaryota</taxon>
        <taxon>Viridiplantae</taxon>
        <taxon>Chlorophyta</taxon>
        <taxon>core chlorophytes</taxon>
        <taxon>Trebouxiophyceae</taxon>
        <taxon>Trebouxiophyceae incertae sedis</taxon>
        <taxon>Elliptochloris clade</taxon>
        <taxon>Elliptochloris</taxon>
    </lineage>
</organism>
<evidence type="ECO:0000259" key="13">
    <source>
        <dbReference type="PROSITE" id="PS50235"/>
    </source>
</evidence>
<dbReference type="InterPro" id="IPR001394">
    <property type="entry name" value="Peptidase_C19_UCH"/>
</dbReference>